<keyword evidence="6" id="KW-1185">Reference proteome</keyword>
<evidence type="ECO:0000313" key="7">
    <source>
        <dbReference type="RefSeq" id="XP_021863394.2"/>
    </source>
</evidence>
<dbReference type="Pfam" id="PF01397">
    <property type="entry name" value="Terpene_synth"/>
    <property type="match status" value="1"/>
</dbReference>
<dbReference type="GO" id="GO:0000287">
    <property type="term" value="F:magnesium ion binding"/>
    <property type="evidence" value="ECO:0007669"/>
    <property type="project" value="InterPro"/>
</dbReference>
<dbReference type="AlphaFoldDB" id="A0A9R0K9G1"/>
<reference evidence="6" key="1">
    <citation type="journal article" date="2021" name="Nat. Commun.">
        <title>Genomic analyses provide insights into spinach domestication and the genetic basis of agronomic traits.</title>
        <authorList>
            <person name="Cai X."/>
            <person name="Sun X."/>
            <person name="Xu C."/>
            <person name="Sun H."/>
            <person name="Wang X."/>
            <person name="Ge C."/>
            <person name="Zhang Z."/>
            <person name="Wang Q."/>
            <person name="Fei Z."/>
            <person name="Jiao C."/>
            <person name="Wang Q."/>
        </authorList>
    </citation>
    <scope>NUCLEOTIDE SEQUENCE [LARGE SCALE GENOMIC DNA]</scope>
    <source>
        <strain evidence="6">cv. Varoflay</strain>
    </source>
</reference>
<protein>
    <submittedName>
        <fullName evidence="7">Probable sesquiterpene synthase</fullName>
    </submittedName>
</protein>
<dbReference type="InterPro" id="IPR008949">
    <property type="entry name" value="Isoprenoid_synthase_dom_sf"/>
</dbReference>
<evidence type="ECO:0000259" key="5">
    <source>
        <dbReference type="Pfam" id="PF03936"/>
    </source>
</evidence>
<evidence type="ECO:0000313" key="6">
    <source>
        <dbReference type="Proteomes" id="UP000813463"/>
    </source>
</evidence>
<dbReference type="Pfam" id="PF03936">
    <property type="entry name" value="Terpene_synth_C"/>
    <property type="match status" value="1"/>
</dbReference>
<evidence type="ECO:0000259" key="4">
    <source>
        <dbReference type="Pfam" id="PF01397"/>
    </source>
</evidence>
<dbReference type="PANTHER" id="PTHR31225:SF221">
    <property type="entry name" value="(-)-GERMACRENE D SYNTHASE"/>
    <property type="match status" value="1"/>
</dbReference>
<dbReference type="InterPro" id="IPR044814">
    <property type="entry name" value="Terpene_cyclase_plant_C1"/>
</dbReference>
<dbReference type="SFLD" id="SFLDG01019">
    <property type="entry name" value="Terpene_Cyclase_Like_1_C_Termi"/>
    <property type="match status" value="1"/>
</dbReference>
<evidence type="ECO:0000256" key="1">
    <source>
        <dbReference type="ARBA" id="ARBA00001946"/>
    </source>
</evidence>
<organism evidence="6 7">
    <name type="scientific">Spinacia oleracea</name>
    <name type="common">Spinach</name>
    <dbReference type="NCBI Taxonomy" id="3562"/>
    <lineage>
        <taxon>Eukaryota</taxon>
        <taxon>Viridiplantae</taxon>
        <taxon>Streptophyta</taxon>
        <taxon>Embryophyta</taxon>
        <taxon>Tracheophyta</taxon>
        <taxon>Spermatophyta</taxon>
        <taxon>Magnoliopsida</taxon>
        <taxon>eudicotyledons</taxon>
        <taxon>Gunneridae</taxon>
        <taxon>Pentapetalae</taxon>
        <taxon>Caryophyllales</taxon>
        <taxon>Chenopodiaceae</taxon>
        <taxon>Chenopodioideae</taxon>
        <taxon>Anserineae</taxon>
        <taxon>Spinacia</taxon>
    </lineage>
</organism>
<dbReference type="InterPro" id="IPR001906">
    <property type="entry name" value="Terpene_synth_N"/>
</dbReference>
<reference evidence="7" key="2">
    <citation type="submission" date="2025-08" db="UniProtKB">
        <authorList>
            <consortium name="RefSeq"/>
        </authorList>
    </citation>
    <scope>IDENTIFICATION</scope>
    <source>
        <tissue evidence="7">Leaf</tissue>
    </source>
</reference>
<evidence type="ECO:0000256" key="3">
    <source>
        <dbReference type="ARBA" id="ARBA00023239"/>
    </source>
</evidence>
<evidence type="ECO:0000256" key="2">
    <source>
        <dbReference type="ARBA" id="ARBA00022723"/>
    </source>
</evidence>
<dbReference type="InterPro" id="IPR008930">
    <property type="entry name" value="Terpenoid_cyclase/PrenylTrfase"/>
</dbReference>
<dbReference type="SFLD" id="SFLDS00005">
    <property type="entry name" value="Isoprenoid_Synthase_Type_I"/>
    <property type="match status" value="1"/>
</dbReference>
<keyword evidence="2" id="KW-0479">Metal-binding</keyword>
<dbReference type="Proteomes" id="UP000813463">
    <property type="component" value="Chromosome 4"/>
</dbReference>
<dbReference type="InterPro" id="IPR034741">
    <property type="entry name" value="Terpene_cyclase-like_1_C"/>
</dbReference>
<sequence length="556" mass="64701">MTTMQCQNQTPTEVVRPLGNYHPDLWGDRFLNYSPPDKVTQTKMENDAAELKELVRKELLVDDKDPKERLIFLDVIHRLGIAYHFETEIDDTFHNFHNKIYDDSSYEDDLYYVSLRFRLLRQHGLFVSTDVFEKFKSEDGSFNKCLDVSDVHGILSLYEASYLKVHGENALDETLAFAKAYLTSVDTTQLSSPIAKHIARSLKLPLHRRSLRLESRHQISFYEAKSSHNENLLKFAKLDFNLLQILHNTELNEITRWWRNSEIVKNLPFVRDRIVEAYFWILGVYHEPKYSYARMILNKFFKIISILDDIYDSYGTIDELQPFTDAILRNEKSCIDQLPYYLKVTYQVIQDTFEEVEKDLDLEHKSYAVNYVYELMKVGCDSYLEEAKWRHEEFVPSFDEYMRNGVFSSGYLYIAAAAYLGMGEDATKAAFDWVNENTKVLKASCIVGRLINDISSHKIEINRGHVSTALNSHMGQFGTSMEEAIEVLRSKIEEAWMDINESILGPKPVAVTLLTRAVNLTRVLYDVYHDDEDGYTMSQFIKEEVTTILIQPIVID</sequence>
<gene>
    <name evidence="7" type="primary">LOC110802256</name>
</gene>
<keyword evidence="3" id="KW-0456">Lyase</keyword>
<accession>A0A9R0K9G1</accession>
<dbReference type="KEGG" id="soe:110802256"/>
<dbReference type="GeneID" id="110802256"/>
<comment type="cofactor">
    <cofactor evidence="1">
        <name>Mg(2+)</name>
        <dbReference type="ChEBI" id="CHEBI:18420"/>
    </cofactor>
</comment>
<dbReference type="InterPro" id="IPR050148">
    <property type="entry name" value="Terpene_synthase-like"/>
</dbReference>
<dbReference type="GO" id="GO:0016102">
    <property type="term" value="P:diterpenoid biosynthetic process"/>
    <property type="evidence" value="ECO:0007669"/>
    <property type="project" value="InterPro"/>
</dbReference>
<dbReference type="GO" id="GO:0046246">
    <property type="term" value="P:terpene biosynthetic process"/>
    <property type="evidence" value="ECO:0000318"/>
    <property type="project" value="GO_Central"/>
</dbReference>
<dbReference type="Gene3D" id="1.10.600.10">
    <property type="entry name" value="Farnesyl Diphosphate Synthase"/>
    <property type="match status" value="1"/>
</dbReference>
<dbReference type="InterPro" id="IPR005630">
    <property type="entry name" value="Terpene_synthase_metal-bd"/>
</dbReference>
<dbReference type="Gene3D" id="1.50.10.130">
    <property type="entry name" value="Terpene synthase, N-terminal domain"/>
    <property type="match status" value="1"/>
</dbReference>
<dbReference type="SUPFAM" id="SSF48239">
    <property type="entry name" value="Terpenoid cyclases/Protein prenyltransferases"/>
    <property type="match status" value="1"/>
</dbReference>
<feature type="domain" description="Terpene synthase metal-binding" evidence="5">
    <location>
        <begin position="261"/>
        <end position="498"/>
    </location>
</feature>
<name>A0A9R0K9G1_SPIOL</name>
<feature type="domain" description="Terpene synthase N-terminal" evidence="4">
    <location>
        <begin position="25"/>
        <end position="202"/>
    </location>
</feature>
<dbReference type="CDD" id="cd00684">
    <property type="entry name" value="Terpene_cyclase_plant_C1"/>
    <property type="match status" value="1"/>
</dbReference>
<dbReference type="RefSeq" id="XP_021863394.2">
    <property type="nucleotide sequence ID" value="XM_022007702.2"/>
</dbReference>
<dbReference type="PANTHER" id="PTHR31225">
    <property type="entry name" value="OS04G0344100 PROTEIN-RELATED"/>
    <property type="match status" value="1"/>
</dbReference>
<dbReference type="GO" id="GO:0010333">
    <property type="term" value="F:terpene synthase activity"/>
    <property type="evidence" value="ECO:0000318"/>
    <property type="project" value="GO_Central"/>
</dbReference>
<proteinExistence type="predicted"/>
<dbReference type="SUPFAM" id="SSF48576">
    <property type="entry name" value="Terpenoid synthases"/>
    <property type="match status" value="1"/>
</dbReference>
<dbReference type="InterPro" id="IPR036965">
    <property type="entry name" value="Terpene_synth_N_sf"/>
</dbReference>